<dbReference type="GO" id="GO:0005829">
    <property type="term" value="C:cytosol"/>
    <property type="evidence" value="ECO:0007669"/>
    <property type="project" value="TreeGrafter"/>
</dbReference>
<evidence type="ECO:0000313" key="8">
    <source>
        <dbReference type="EMBL" id="RCH93832.1"/>
    </source>
</evidence>
<comment type="similarity">
    <text evidence="1 6">Belongs to the lysophospholipase family.</text>
</comment>
<dbReference type="EC" id="3.1.1.5" evidence="6"/>
<evidence type="ECO:0000256" key="4">
    <source>
        <dbReference type="ARBA" id="ARBA00023098"/>
    </source>
</evidence>
<dbReference type="InterPro" id="IPR016035">
    <property type="entry name" value="Acyl_Trfase/lysoPLipase"/>
</dbReference>
<dbReference type="Proteomes" id="UP000253551">
    <property type="component" value="Unassembled WGS sequence"/>
</dbReference>
<feature type="domain" description="PLA2c" evidence="7">
    <location>
        <begin position="81"/>
        <end position="560"/>
    </location>
</feature>
<gene>
    <name evidence="8" type="ORF">CU098_009355</name>
</gene>
<dbReference type="Gene3D" id="3.40.1090.10">
    <property type="entry name" value="Cytosolic phospholipase A2 catalytic domain"/>
    <property type="match status" value="1"/>
</dbReference>
<dbReference type="SMART" id="SM00022">
    <property type="entry name" value="PLAc"/>
    <property type="match status" value="1"/>
</dbReference>
<dbReference type="InterPro" id="IPR002642">
    <property type="entry name" value="LysoPLipase_cat_dom"/>
</dbReference>
<dbReference type="PANTHER" id="PTHR10728">
    <property type="entry name" value="CYTOSOLIC PHOSPHOLIPASE A2"/>
    <property type="match status" value="1"/>
</dbReference>
<dbReference type="PANTHER" id="PTHR10728:SF40">
    <property type="entry name" value="PATATIN FAMILY PROTEIN"/>
    <property type="match status" value="1"/>
</dbReference>
<dbReference type="SUPFAM" id="SSF52151">
    <property type="entry name" value="FabD/lysophospholipase-like"/>
    <property type="match status" value="1"/>
</dbReference>
<dbReference type="AlphaFoldDB" id="A0A367JV19"/>
<dbReference type="EMBL" id="PJQM01002641">
    <property type="protein sequence ID" value="RCH93832.1"/>
    <property type="molecule type" value="Genomic_DNA"/>
</dbReference>
<reference evidence="8 9" key="1">
    <citation type="journal article" date="2018" name="G3 (Bethesda)">
        <title>Phylogenetic and Phylogenomic Definition of Rhizopus Species.</title>
        <authorList>
            <person name="Gryganskyi A.P."/>
            <person name="Golan J."/>
            <person name="Dolatabadi S."/>
            <person name="Mondo S."/>
            <person name="Robb S."/>
            <person name="Idnurm A."/>
            <person name="Muszewska A."/>
            <person name="Steczkiewicz K."/>
            <person name="Masonjones S."/>
            <person name="Liao H.L."/>
            <person name="Gajdeczka M.T."/>
            <person name="Anike F."/>
            <person name="Vuek A."/>
            <person name="Anishchenko I.M."/>
            <person name="Voigt K."/>
            <person name="de Hoog G.S."/>
            <person name="Smith M.E."/>
            <person name="Heitman J."/>
            <person name="Vilgalys R."/>
            <person name="Stajich J.E."/>
        </authorList>
    </citation>
    <scope>NUCLEOTIDE SEQUENCE [LARGE SCALE GENOMIC DNA]</scope>
    <source>
        <strain evidence="8 9">LSU 92-RS-03</strain>
    </source>
</reference>
<evidence type="ECO:0000256" key="3">
    <source>
        <dbReference type="ARBA" id="ARBA00022963"/>
    </source>
</evidence>
<dbReference type="GO" id="GO:0004623">
    <property type="term" value="F:phospholipase A2 activity"/>
    <property type="evidence" value="ECO:0007669"/>
    <property type="project" value="TreeGrafter"/>
</dbReference>
<evidence type="ECO:0000256" key="5">
    <source>
        <dbReference type="PROSITE-ProRule" id="PRU00555"/>
    </source>
</evidence>
<evidence type="ECO:0000313" key="9">
    <source>
        <dbReference type="Proteomes" id="UP000253551"/>
    </source>
</evidence>
<keyword evidence="2 5" id="KW-0378">Hydrolase</keyword>
<dbReference type="Pfam" id="PF01735">
    <property type="entry name" value="PLA2_B"/>
    <property type="match status" value="1"/>
</dbReference>
<evidence type="ECO:0000256" key="6">
    <source>
        <dbReference type="RuleBase" id="RU362103"/>
    </source>
</evidence>
<protein>
    <recommendedName>
        <fullName evidence="6">Lysophospholipase</fullName>
        <ecNumber evidence="6">3.1.1.5</ecNumber>
    </recommendedName>
</protein>
<organism evidence="8 9">
    <name type="scientific">Rhizopus stolonifer</name>
    <name type="common">Rhizopus nigricans</name>
    <dbReference type="NCBI Taxonomy" id="4846"/>
    <lineage>
        <taxon>Eukaryota</taxon>
        <taxon>Fungi</taxon>
        <taxon>Fungi incertae sedis</taxon>
        <taxon>Mucoromycota</taxon>
        <taxon>Mucoromycotina</taxon>
        <taxon>Mucoromycetes</taxon>
        <taxon>Mucorales</taxon>
        <taxon>Mucorineae</taxon>
        <taxon>Rhizopodaceae</taxon>
        <taxon>Rhizopus</taxon>
    </lineage>
</organism>
<dbReference type="CDD" id="cd00147">
    <property type="entry name" value="cPLA2_like"/>
    <property type="match status" value="1"/>
</dbReference>
<evidence type="ECO:0000256" key="2">
    <source>
        <dbReference type="ARBA" id="ARBA00022801"/>
    </source>
</evidence>
<comment type="caution">
    <text evidence="8">The sequence shown here is derived from an EMBL/GenBank/DDBJ whole genome shotgun (WGS) entry which is preliminary data.</text>
</comment>
<dbReference type="OrthoDB" id="6121437at2759"/>
<comment type="catalytic activity">
    <reaction evidence="6">
        <text>a 1-acyl-sn-glycero-3-phosphocholine + H2O = sn-glycerol 3-phosphocholine + a fatty acid + H(+)</text>
        <dbReference type="Rhea" id="RHEA:15177"/>
        <dbReference type="ChEBI" id="CHEBI:15377"/>
        <dbReference type="ChEBI" id="CHEBI:15378"/>
        <dbReference type="ChEBI" id="CHEBI:16870"/>
        <dbReference type="ChEBI" id="CHEBI:28868"/>
        <dbReference type="ChEBI" id="CHEBI:58168"/>
        <dbReference type="EC" id="3.1.1.5"/>
    </reaction>
</comment>
<keyword evidence="9" id="KW-1185">Reference proteome</keyword>
<keyword evidence="4 5" id="KW-0443">Lipid metabolism</keyword>
<dbReference type="GO" id="GO:0046475">
    <property type="term" value="P:glycerophospholipid catabolic process"/>
    <property type="evidence" value="ECO:0007669"/>
    <property type="project" value="TreeGrafter"/>
</dbReference>
<proteinExistence type="inferred from homology"/>
<dbReference type="PROSITE" id="PS51210">
    <property type="entry name" value="PLA2C"/>
    <property type="match status" value="1"/>
</dbReference>
<dbReference type="STRING" id="4846.A0A367JV19"/>
<evidence type="ECO:0000259" key="7">
    <source>
        <dbReference type="PROSITE" id="PS51210"/>
    </source>
</evidence>
<evidence type="ECO:0000256" key="1">
    <source>
        <dbReference type="ARBA" id="ARBA00008780"/>
    </source>
</evidence>
<keyword evidence="3 5" id="KW-0442">Lipid degradation</keyword>
<accession>A0A367JV19</accession>
<name>A0A367JV19_RHIST</name>
<sequence length="560" mass="64830">MDQQDDDAFISSLFYKTSNWLPNTPWLSVDEFNTKISQLYPALTQQLKEGYERLWDYLTMEEFRKMVEELENESHSIQKYPELALDATVRRDSNLSRQETDYLVKRKRFQKTAFARLIGRDPSEIDERDLPVIGIASSGGGYRAMIGLTGYLNAFKQTGVWDCSLYLSGISGSCWAMSLYYNPFIIRADTERLREHLKEKCQVHWANMSNFLHTLTLSPEHTKAMIRGIIQRGQRAHLVDVFGALMGSRLFNNPEMSTGLSSQQKWLENGQEPMPIYCVVRHMVENDQSDVYQWFEFTPYDMGCEELEAWIPTWAFGRRFQENKNMERLPEQSLDIMNGTFGSAFAASLVHFYQEIRSFLPKGALEKMDQVVKQYELSMSNIHPISPSSFPNPFGTEDLQLMDAGMDNNIPFYPLLRQGRDVDIILAVDLSADIQTAPHFKRAESYMKRRGIEGWPKDARWPSDEMLGSCTVFEGQATGDQTRPITLIYFPFILNEAYDSQFDPQTAEFCSTWNFVYKQDQVDKVIGLAEANVNQNIEKIRKVLLEAWQRKKKQRLLLTK</sequence>
<dbReference type="GO" id="GO:0004622">
    <property type="term" value="F:phosphatidylcholine lysophospholipase activity"/>
    <property type="evidence" value="ECO:0007669"/>
    <property type="project" value="UniProtKB-EC"/>
</dbReference>